<dbReference type="Gene3D" id="3.30.40.10">
    <property type="entry name" value="Zinc/RING finger domain, C3HC4 (zinc finger)"/>
    <property type="match status" value="1"/>
</dbReference>
<reference evidence="2 3" key="1">
    <citation type="submission" date="2019-12" db="EMBL/GenBank/DDBJ databases">
        <title>Chromosome-level assembly of the Caenorhabditis remanei genome.</title>
        <authorList>
            <person name="Teterina A.A."/>
            <person name="Willis J.H."/>
            <person name="Phillips P.C."/>
        </authorList>
    </citation>
    <scope>NUCLEOTIDE SEQUENCE [LARGE SCALE GENOMIC DNA]</scope>
    <source>
        <strain evidence="2 3">PX506</strain>
        <tissue evidence="2">Whole organism</tissue>
    </source>
</reference>
<dbReference type="InterPro" id="IPR013083">
    <property type="entry name" value="Znf_RING/FYVE/PHD"/>
</dbReference>
<name>A0A6A5H5A2_CAERE</name>
<dbReference type="Proteomes" id="UP000483820">
    <property type="component" value="Chromosome III"/>
</dbReference>
<evidence type="ECO:0000313" key="2">
    <source>
        <dbReference type="EMBL" id="KAF1762026.1"/>
    </source>
</evidence>
<dbReference type="GeneID" id="78774974"/>
<evidence type="ECO:0008006" key="4">
    <source>
        <dbReference type="Google" id="ProtNLM"/>
    </source>
</evidence>
<dbReference type="Pfam" id="PF13920">
    <property type="entry name" value="zf-C3HC4_3"/>
    <property type="match status" value="1"/>
</dbReference>
<feature type="coiled-coil region" evidence="1">
    <location>
        <begin position="96"/>
        <end position="131"/>
    </location>
</feature>
<proteinExistence type="predicted"/>
<dbReference type="EMBL" id="WUAV01000003">
    <property type="protein sequence ID" value="KAF1762026.1"/>
    <property type="molecule type" value="Genomic_DNA"/>
</dbReference>
<evidence type="ECO:0000313" key="3">
    <source>
        <dbReference type="Proteomes" id="UP000483820"/>
    </source>
</evidence>
<dbReference type="SUPFAM" id="SSF57850">
    <property type="entry name" value="RING/U-box"/>
    <property type="match status" value="1"/>
</dbReference>
<comment type="caution">
    <text evidence="2">The sequence shown here is derived from an EMBL/GenBank/DDBJ whole genome shotgun (WGS) entry which is preliminary data.</text>
</comment>
<keyword evidence="1" id="KW-0175">Coiled coil</keyword>
<dbReference type="CTD" id="78774974"/>
<sequence>MPMLAMSQDKFDAAEVSMCTFSCFDSVATVKLNPCGHRVACVDCAEKTAIRRCPVCYQFIAGAHDHDGTQVQIGSRSGESTDFGRQHSQLSAEICKKIAEDAAREAKIEFEREKQKELNLLRKKLEQLELETSCAICMDSKIENTTYGRLKMAFKE</sequence>
<protein>
    <recommendedName>
        <fullName evidence="4">RING-type domain-containing protein</fullName>
    </recommendedName>
</protein>
<dbReference type="KEGG" id="crq:GCK72_010287"/>
<dbReference type="AlphaFoldDB" id="A0A6A5H5A2"/>
<dbReference type="RefSeq" id="XP_053587357.1">
    <property type="nucleotide sequence ID" value="XM_053727780.1"/>
</dbReference>
<organism evidence="2 3">
    <name type="scientific">Caenorhabditis remanei</name>
    <name type="common">Caenorhabditis vulgaris</name>
    <dbReference type="NCBI Taxonomy" id="31234"/>
    <lineage>
        <taxon>Eukaryota</taxon>
        <taxon>Metazoa</taxon>
        <taxon>Ecdysozoa</taxon>
        <taxon>Nematoda</taxon>
        <taxon>Chromadorea</taxon>
        <taxon>Rhabditida</taxon>
        <taxon>Rhabditina</taxon>
        <taxon>Rhabditomorpha</taxon>
        <taxon>Rhabditoidea</taxon>
        <taxon>Rhabditidae</taxon>
        <taxon>Peloderinae</taxon>
        <taxon>Caenorhabditis</taxon>
    </lineage>
</organism>
<evidence type="ECO:0000256" key="1">
    <source>
        <dbReference type="SAM" id="Coils"/>
    </source>
</evidence>
<gene>
    <name evidence="2" type="ORF">GCK72_010287</name>
</gene>
<accession>A0A6A5H5A2</accession>